<dbReference type="PANTHER" id="PTHR43747:SF4">
    <property type="entry name" value="FLAVIN-DEPENDENT TRYPTOPHAN HALOGENASE"/>
    <property type="match status" value="1"/>
</dbReference>
<gene>
    <name evidence="3" type="ORF">GRI32_05645</name>
</gene>
<dbReference type="GO" id="GO:0000166">
    <property type="term" value="F:nucleotide binding"/>
    <property type="evidence" value="ECO:0007669"/>
    <property type="project" value="UniProtKB-KW"/>
</dbReference>
<evidence type="ECO:0000256" key="1">
    <source>
        <dbReference type="PIRSR" id="PIRSR011396-1"/>
    </source>
</evidence>
<dbReference type="InterPro" id="IPR036188">
    <property type="entry name" value="FAD/NAD-bd_sf"/>
</dbReference>
<dbReference type="InterPro" id="IPR050816">
    <property type="entry name" value="Flavin-dep_Halogenase_NPB"/>
</dbReference>
<dbReference type="GO" id="GO:0004497">
    <property type="term" value="F:monooxygenase activity"/>
    <property type="evidence" value="ECO:0007669"/>
    <property type="project" value="InterPro"/>
</dbReference>
<keyword evidence="2" id="KW-0547">Nucleotide-binding</keyword>
<proteinExistence type="predicted"/>
<keyword evidence="2" id="KW-0274">FAD</keyword>
<dbReference type="PIRSF" id="PIRSF011396">
    <property type="entry name" value="Trp_halogenase"/>
    <property type="match status" value="1"/>
</dbReference>
<dbReference type="PANTHER" id="PTHR43747">
    <property type="entry name" value="FAD-BINDING PROTEIN"/>
    <property type="match status" value="1"/>
</dbReference>
<dbReference type="Proteomes" id="UP000435243">
    <property type="component" value="Unassembled WGS sequence"/>
</dbReference>
<evidence type="ECO:0000313" key="4">
    <source>
        <dbReference type="Proteomes" id="UP000435243"/>
    </source>
</evidence>
<sequence length="519" mass="57467">MNEAAPSSAGPLFRPRVRPPVRVVVLGGGTAGWMTAAGLARMLPGLATVDLIESEDIGIVGVGEATLPHIRGFVESLGIDEAAFMKATHATYKLGIDFRDFGRIGESYIHPFGSFGEEVAGVGFHHYWLELQRQGLAGEIGEYSLAVAAARANRFTPPAGDSSLASTYGYAYQFDATLFGPFMRDFGIGIGVTRHEGLVVDVERDGASGNVTALVLKDGRRIEGDLFIDCSGFRSLLLGGALEEEWEDWTHWLPCDRAAAMPCTHASDDIRPYTTATAMPAGWRWQIPLQHRMGNGYVFSSAHISEDEACEAIRHSAEGKPLADPRILRFRPGRRRRSWSHNVVGVGLASGFLEPLESTSIYLAQMAITYLIELFPDGGAIDPRDRDEFNRLVDMEYDRVRDFLILHYNATTRDDSEFWNHVRTMTVPDSLADKLELWQRAGRIEKYADGLFYDASWIAVYVGQGMLPRRHDSRVTLADPMRVRNALERLRQEIGTQVSAMPGHRDYLMSEAARLADAA</sequence>
<keyword evidence="4" id="KW-1185">Reference proteome</keyword>
<feature type="binding site" evidence="2">
    <location>
        <position position="357"/>
    </location>
    <ligand>
        <name>L-tryptophan</name>
        <dbReference type="ChEBI" id="CHEBI:57912"/>
    </ligand>
</feature>
<dbReference type="Gene3D" id="3.50.50.60">
    <property type="entry name" value="FAD/NAD(P)-binding domain"/>
    <property type="match status" value="1"/>
</dbReference>
<organism evidence="3 4">
    <name type="scientific">Alteraurantiacibacter aestuarii</name>
    <dbReference type="NCBI Taxonomy" id="650004"/>
    <lineage>
        <taxon>Bacteria</taxon>
        <taxon>Pseudomonadati</taxon>
        <taxon>Pseudomonadota</taxon>
        <taxon>Alphaproteobacteria</taxon>
        <taxon>Sphingomonadales</taxon>
        <taxon>Erythrobacteraceae</taxon>
        <taxon>Alteraurantiacibacter</taxon>
    </lineage>
</organism>
<feature type="binding site" evidence="2">
    <location>
        <position position="199"/>
    </location>
    <ligand>
        <name>FAD</name>
        <dbReference type="ChEBI" id="CHEBI:57692"/>
    </ligand>
</feature>
<dbReference type="InterPro" id="IPR033856">
    <property type="entry name" value="Trp_halogen"/>
</dbReference>
<feature type="binding site" evidence="2">
    <location>
        <begin position="28"/>
        <end position="31"/>
    </location>
    <ligand>
        <name>FAD</name>
        <dbReference type="ChEBI" id="CHEBI:57692"/>
    </ligand>
</feature>
<dbReference type="EMBL" id="WTYY01000003">
    <property type="protein sequence ID" value="MXO88220.1"/>
    <property type="molecule type" value="Genomic_DNA"/>
</dbReference>
<keyword evidence="2" id="KW-0285">Flavoprotein</keyword>
<dbReference type="RefSeq" id="WP_160590351.1">
    <property type="nucleotide sequence ID" value="NZ_BAAAFP010000001.1"/>
</dbReference>
<feature type="binding site" evidence="2">
    <location>
        <position position="361"/>
    </location>
    <ligand>
        <name>FAD</name>
        <dbReference type="ChEBI" id="CHEBI:57692"/>
    </ligand>
</feature>
<accession>A0A844ZME1</accession>
<reference evidence="3 4" key="1">
    <citation type="submission" date="2019-12" db="EMBL/GenBank/DDBJ databases">
        <title>Genomic-based taxomic classification of the family Erythrobacteraceae.</title>
        <authorList>
            <person name="Xu L."/>
        </authorList>
    </citation>
    <scope>NUCLEOTIDE SEQUENCE [LARGE SCALE GENOMIC DNA]</scope>
    <source>
        <strain evidence="3 4">JCM 16339</strain>
    </source>
</reference>
<feature type="active site" evidence="1">
    <location>
        <position position="93"/>
    </location>
</feature>
<dbReference type="SUPFAM" id="SSF51905">
    <property type="entry name" value="FAD/NAD(P)-binding domain"/>
    <property type="match status" value="1"/>
</dbReference>
<feature type="binding site" evidence="2">
    <location>
        <position position="348"/>
    </location>
    <ligand>
        <name>FAD</name>
        <dbReference type="ChEBI" id="CHEBI:57692"/>
    </ligand>
</feature>
<dbReference type="AlphaFoldDB" id="A0A844ZME1"/>
<dbReference type="Pfam" id="PF04820">
    <property type="entry name" value="Trp_halogenase"/>
    <property type="match status" value="1"/>
</dbReference>
<dbReference type="InterPro" id="IPR006905">
    <property type="entry name" value="Flavin_halogenase"/>
</dbReference>
<comment type="caution">
    <text evidence="3">The sequence shown here is derived from an EMBL/GenBank/DDBJ whole genome shotgun (WGS) entry which is preliminary data.</text>
</comment>
<feature type="binding site" evidence="2">
    <location>
        <position position="93"/>
    </location>
    <ligand>
        <name>7-chloro-L-tryptophan</name>
        <dbReference type="ChEBI" id="CHEBI:58713"/>
    </ligand>
</feature>
<evidence type="ECO:0000256" key="2">
    <source>
        <dbReference type="PIRSR" id="PIRSR011396-2"/>
    </source>
</evidence>
<protein>
    <submittedName>
        <fullName evidence="3">Tryptophan halogenase</fullName>
    </submittedName>
</protein>
<name>A0A844ZME1_9SPHN</name>
<dbReference type="OrthoDB" id="7178350at2"/>
<evidence type="ECO:0000313" key="3">
    <source>
        <dbReference type="EMBL" id="MXO88220.1"/>
    </source>
</evidence>